<comment type="caution">
    <text evidence="10">The sequence shown here is derived from an EMBL/GenBank/DDBJ whole genome shotgun (WGS) entry which is preliminary data.</text>
</comment>
<comment type="pathway">
    <text evidence="2">Protein modification; protein sumoylation.</text>
</comment>
<comment type="subcellular location">
    <subcellularLocation>
        <location evidence="1">Nucleus</location>
    </subcellularLocation>
</comment>
<dbReference type="SUPFAM" id="SSF69572">
    <property type="entry name" value="Activating enzymes of the ubiquitin-like proteins"/>
    <property type="match status" value="1"/>
</dbReference>
<dbReference type="InterPro" id="IPR000011">
    <property type="entry name" value="UBQ/SUMO-activ_enz_E1-like"/>
</dbReference>
<proteinExistence type="inferred from homology"/>
<keyword evidence="10" id="KW-0436">Ligase</keyword>
<evidence type="ECO:0000256" key="6">
    <source>
        <dbReference type="ARBA" id="ARBA00026003"/>
    </source>
</evidence>
<comment type="subunit">
    <text evidence="6">Heterodimer of SAE1 and UBA2/SAE2. The heterodimer corresponds to the two domains that are encoded on a single polypeptide chain in ubiquitin-activating enzyme E1. Interacts with UBE2I.</text>
</comment>
<dbReference type="GO" id="GO:0005737">
    <property type="term" value="C:cytoplasm"/>
    <property type="evidence" value="ECO:0007669"/>
    <property type="project" value="TreeGrafter"/>
</dbReference>
<dbReference type="Proteomes" id="UP001381693">
    <property type="component" value="Unassembled WGS sequence"/>
</dbReference>
<accession>A0AAN8W9G8</accession>
<dbReference type="PRINTS" id="PR01849">
    <property type="entry name" value="UBIQUITINACT"/>
</dbReference>
<keyword evidence="5" id="KW-0539">Nucleus</keyword>
<dbReference type="PANTHER" id="PTHR10953:SF162">
    <property type="entry name" value="SUMO-ACTIVATING ENZYME SUBUNIT 1"/>
    <property type="match status" value="1"/>
</dbReference>
<comment type="similarity">
    <text evidence="3">Belongs to the ubiquitin-activating E1 family.</text>
</comment>
<keyword evidence="4" id="KW-0833">Ubl conjugation pathway</keyword>
<dbReference type="GO" id="GO:0019948">
    <property type="term" value="F:SUMO activating enzyme activity"/>
    <property type="evidence" value="ECO:0007669"/>
    <property type="project" value="TreeGrafter"/>
</dbReference>
<dbReference type="Pfam" id="PF00899">
    <property type="entry name" value="ThiF"/>
    <property type="match status" value="1"/>
</dbReference>
<evidence type="ECO:0000256" key="4">
    <source>
        <dbReference type="ARBA" id="ARBA00022786"/>
    </source>
</evidence>
<organism evidence="10 11">
    <name type="scientific">Halocaridina rubra</name>
    <name type="common">Hawaiian red shrimp</name>
    <dbReference type="NCBI Taxonomy" id="373956"/>
    <lineage>
        <taxon>Eukaryota</taxon>
        <taxon>Metazoa</taxon>
        <taxon>Ecdysozoa</taxon>
        <taxon>Arthropoda</taxon>
        <taxon>Crustacea</taxon>
        <taxon>Multicrustacea</taxon>
        <taxon>Malacostraca</taxon>
        <taxon>Eumalacostraca</taxon>
        <taxon>Eucarida</taxon>
        <taxon>Decapoda</taxon>
        <taxon>Pleocyemata</taxon>
        <taxon>Caridea</taxon>
        <taxon>Atyoidea</taxon>
        <taxon>Atyidae</taxon>
        <taxon>Halocaridina</taxon>
    </lineage>
</organism>
<dbReference type="FunFam" id="3.40.50.720:FF:000744">
    <property type="entry name" value="Smt3 activating enzyme 1"/>
    <property type="match status" value="1"/>
</dbReference>
<dbReference type="InterPro" id="IPR035985">
    <property type="entry name" value="Ubiquitin-activating_enz"/>
</dbReference>
<evidence type="ECO:0000256" key="7">
    <source>
        <dbReference type="ARBA" id="ARBA00044187"/>
    </source>
</evidence>
<evidence type="ECO:0000256" key="1">
    <source>
        <dbReference type="ARBA" id="ARBA00004123"/>
    </source>
</evidence>
<feature type="domain" description="THIF-type NAD/FAD binding fold" evidence="9">
    <location>
        <begin position="24"/>
        <end position="327"/>
    </location>
</feature>
<dbReference type="Gene3D" id="3.40.50.720">
    <property type="entry name" value="NAD(P)-binding Rossmann-like Domain"/>
    <property type="match status" value="1"/>
</dbReference>
<evidence type="ECO:0000256" key="2">
    <source>
        <dbReference type="ARBA" id="ARBA00004718"/>
    </source>
</evidence>
<evidence type="ECO:0000313" key="10">
    <source>
        <dbReference type="EMBL" id="KAK7015846.1"/>
    </source>
</evidence>
<dbReference type="InterPro" id="IPR000594">
    <property type="entry name" value="ThiF_NAD_FAD-bd"/>
</dbReference>
<dbReference type="InterPro" id="IPR045886">
    <property type="entry name" value="ThiF/MoeB/HesA"/>
</dbReference>
<dbReference type="AlphaFoldDB" id="A0AAN8W9G8"/>
<dbReference type="GO" id="GO:0004839">
    <property type="term" value="F:ubiquitin activating enzyme activity"/>
    <property type="evidence" value="ECO:0007669"/>
    <property type="project" value="UniProtKB-EC"/>
</dbReference>
<dbReference type="PANTHER" id="PTHR10953">
    <property type="entry name" value="UBIQUITIN-ACTIVATING ENZYME E1"/>
    <property type="match status" value="1"/>
</dbReference>
<evidence type="ECO:0000256" key="8">
    <source>
        <dbReference type="ARBA" id="ARBA00044354"/>
    </source>
</evidence>
<dbReference type="GO" id="GO:0016925">
    <property type="term" value="P:protein sumoylation"/>
    <property type="evidence" value="ECO:0007669"/>
    <property type="project" value="TreeGrafter"/>
</dbReference>
<name>A0AAN8W9G8_HALRR</name>
<gene>
    <name evidence="10" type="primary">SAE1</name>
    <name evidence="10" type="ORF">SK128_027592</name>
</gene>
<dbReference type="GO" id="GO:0031510">
    <property type="term" value="C:SUMO activating enzyme complex"/>
    <property type="evidence" value="ECO:0007669"/>
    <property type="project" value="TreeGrafter"/>
</dbReference>
<keyword evidence="11" id="KW-1185">Reference proteome</keyword>
<evidence type="ECO:0000313" key="11">
    <source>
        <dbReference type="Proteomes" id="UP001381693"/>
    </source>
</evidence>
<evidence type="ECO:0000259" key="9">
    <source>
        <dbReference type="Pfam" id="PF00899"/>
    </source>
</evidence>
<reference evidence="10 11" key="1">
    <citation type="submission" date="2023-11" db="EMBL/GenBank/DDBJ databases">
        <title>Halocaridina rubra genome assembly.</title>
        <authorList>
            <person name="Smith C."/>
        </authorList>
    </citation>
    <scope>NUCLEOTIDE SEQUENCE [LARGE SCALE GENOMIC DNA]</scope>
    <source>
        <strain evidence="10">EP-1</strain>
        <tissue evidence="10">Whole</tissue>
    </source>
</reference>
<sequence length="340" mass="38151">MSHLKMRVMDKSSEKITEDEAALYDRQIRLWGLDAQKRLRGARILVAGVCGMGAEVTKNLVLAGVKSVVLLDHRDLTQNDTFSNFLAPPDAIGQNVAMASEERAQVLNPMVDVVADPSNIEEKTEEFFKDFDVVFVSRCKREQLVKINNICRSNKILFLAGDVFGQVGYMFSDFMDHSYADEVKEKVEVPGQDQPVEETKIVRRVESFVPITQALEVDWTSPEYNKRLKRTSPSYFIMQVLMEFVSLYGRTPDPTKRDADIVELLTIKNALLDKLSIPPEKVKNDFAEFVFGQLSPVCAILGGVTAQEIIKAVSQKDAPLKNFFFFNTVEGVGIVESIGV</sequence>
<evidence type="ECO:0000256" key="5">
    <source>
        <dbReference type="ARBA" id="ARBA00023242"/>
    </source>
</evidence>
<evidence type="ECO:0000256" key="3">
    <source>
        <dbReference type="ARBA" id="ARBA00005673"/>
    </source>
</evidence>
<protein>
    <recommendedName>
        <fullName evidence="7">SUMO-activating enzyme subunit 1</fullName>
    </recommendedName>
    <alternativeName>
        <fullName evidence="8">Ubiquitin-like 1-activating enzyme E1A</fullName>
    </alternativeName>
</protein>
<dbReference type="EMBL" id="JAXCGZ010023192">
    <property type="protein sequence ID" value="KAK7015846.1"/>
    <property type="molecule type" value="Genomic_DNA"/>
</dbReference>